<dbReference type="Proteomes" id="UP000712281">
    <property type="component" value="Unassembled WGS sequence"/>
</dbReference>
<reference evidence="4" key="1">
    <citation type="submission" date="2019-12" db="EMBL/GenBank/DDBJ databases">
        <title>Genome sequencing and annotation of Brassica cretica.</title>
        <authorList>
            <person name="Studholme D.J."/>
            <person name="Sarris P.F."/>
        </authorList>
    </citation>
    <scope>NUCLEOTIDE SEQUENCE</scope>
    <source>
        <strain evidence="4">PFS-001/15</strain>
        <tissue evidence="4">Leaf</tissue>
    </source>
</reference>
<dbReference type="InterPro" id="IPR000010">
    <property type="entry name" value="Cystatin_dom"/>
</dbReference>
<evidence type="ECO:0000259" key="3">
    <source>
        <dbReference type="SMART" id="SM00043"/>
    </source>
</evidence>
<dbReference type="PANTHER" id="PTHR47364:SF20">
    <property type="entry name" value="CYSTATIN DOMAIN-CONTAINING PROTEIN"/>
    <property type="match status" value="1"/>
</dbReference>
<dbReference type="Pfam" id="PF16845">
    <property type="entry name" value="SQAPI"/>
    <property type="match status" value="1"/>
</dbReference>
<evidence type="ECO:0000256" key="1">
    <source>
        <dbReference type="ARBA" id="ARBA00022690"/>
    </source>
</evidence>
<dbReference type="Gene3D" id="3.10.450.10">
    <property type="match status" value="1"/>
</dbReference>
<protein>
    <recommendedName>
        <fullName evidence="3">Cystatin domain-containing protein</fullName>
    </recommendedName>
</protein>
<organism evidence="4 5">
    <name type="scientific">Brassica cretica</name>
    <name type="common">Mustard</name>
    <dbReference type="NCBI Taxonomy" id="69181"/>
    <lineage>
        <taxon>Eukaryota</taxon>
        <taxon>Viridiplantae</taxon>
        <taxon>Streptophyta</taxon>
        <taxon>Embryophyta</taxon>
        <taxon>Tracheophyta</taxon>
        <taxon>Spermatophyta</taxon>
        <taxon>Magnoliopsida</taxon>
        <taxon>eudicotyledons</taxon>
        <taxon>Gunneridae</taxon>
        <taxon>Pentapetalae</taxon>
        <taxon>rosids</taxon>
        <taxon>malvids</taxon>
        <taxon>Brassicales</taxon>
        <taxon>Brassicaceae</taxon>
        <taxon>Brassiceae</taxon>
        <taxon>Brassica</taxon>
    </lineage>
</organism>
<proteinExistence type="predicted"/>
<dbReference type="PANTHER" id="PTHR47364">
    <property type="entry name" value="CYSTEINE PROTEINASE INHIBITOR 5"/>
    <property type="match status" value="1"/>
</dbReference>
<dbReference type="InterPro" id="IPR046350">
    <property type="entry name" value="Cystatin_sf"/>
</dbReference>
<sequence length="196" mass="21364">MFDLDLGDVDMDTVFEGFANLDDEFVASLRRVRFDHGSVKLLRMIYKNGLWNRVCDLLSSTIAKPTDATVTTVGNITASTTVATTSTILPAGIAADETTRRSLFGAGNLGGWKPIDLSDLNIQSLANYAIIEHNMQSKANLVFVKIVEGKEQVVTGKSYGLTIAAKDGGGATKNYEAIVVERPWDHYRSLESFKAL</sequence>
<keyword evidence="1" id="KW-0646">Protease inhibitor</keyword>
<gene>
    <name evidence="4" type="ORF">F2Q68_00030496</name>
</gene>
<accession>A0A8S9G3L6</accession>
<comment type="caution">
    <text evidence="4">The sequence shown here is derived from an EMBL/GenBank/DDBJ whole genome shotgun (WGS) entry which is preliminary data.</text>
</comment>
<dbReference type="SMART" id="SM00043">
    <property type="entry name" value="CY"/>
    <property type="match status" value="1"/>
</dbReference>
<evidence type="ECO:0000313" key="5">
    <source>
        <dbReference type="Proteomes" id="UP000712281"/>
    </source>
</evidence>
<evidence type="ECO:0000256" key="2">
    <source>
        <dbReference type="ARBA" id="ARBA00022704"/>
    </source>
</evidence>
<dbReference type="EMBL" id="QGKW02002005">
    <property type="protein sequence ID" value="KAF2540805.1"/>
    <property type="molecule type" value="Genomic_DNA"/>
</dbReference>
<dbReference type="AlphaFoldDB" id="A0A8S9G3L6"/>
<feature type="domain" description="Cystatin" evidence="3">
    <location>
        <begin position="107"/>
        <end position="196"/>
    </location>
</feature>
<evidence type="ECO:0000313" key="4">
    <source>
        <dbReference type="EMBL" id="KAF2540805.1"/>
    </source>
</evidence>
<dbReference type="GO" id="GO:0004869">
    <property type="term" value="F:cysteine-type endopeptidase inhibitor activity"/>
    <property type="evidence" value="ECO:0007669"/>
    <property type="project" value="UniProtKB-KW"/>
</dbReference>
<dbReference type="CDD" id="cd00042">
    <property type="entry name" value="CY"/>
    <property type="match status" value="1"/>
</dbReference>
<dbReference type="SUPFAM" id="SSF54403">
    <property type="entry name" value="Cystatin/monellin"/>
    <property type="match status" value="1"/>
</dbReference>
<name>A0A8S9G3L6_BRACR</name>
<keyword evidence="2" id="KW-0789">Thiol protease inhibitor</keyword>